<dbReference type="NCBIfam" id="TIGR01662">
    <property type="entry name" value="HAD-SF-IIIA"/>
    <property type="match status" value="1"/>
</dbReference>
<evidence type="ECO:0000313" key="9">
    <source>
        <dbReference type="Proteomes" id="UP001465153"/>
    </source>
</evidence>
<evidence type="ECO:0000256" key="5">
    <source>
        <dbReference type="ARBA" id="ARBA00023277"/>
    </source>
</evidence>
<organism evidence="8 9">
    <name type="scientific">Sessilibacter corallicola</name>
    <dbReference type="NCBI Taxonomy" id="2904075"/>
    <lineage>
        <taxon>Bacteria</taxon>
        <taxon>Pseudomonadati</taxon>
        <taxon>Pseudomonadota</taxon>
        <taxon>Gammaproteobacteria</taxon>
        <taxon>Cellvibrionales</taxon>
        <taxon>Cellvibrionaceae</taxon>
        <taxon>Sessilibacter</taxon>
    </lineage>
</organism>
<evidence type="ECO:0000256" key="7">
    <source>
        <dbReference type="PIRNR" id="PIRNR004682"/>
    </source>
</evidence>
<dbReference type="SUPFAM" id="SSF56784">
    <property type="entry name" value="HAD-like"/>
    <property type="match status" value="1"/>
</dbReference>
<dbReference type="EC" id="3.1.3.-" evidence="7"/>
<evidence type="ECO:0000313" key="8">
    <source>
        <dbReference type="EMBL" id="GAA6168957.1"/>
    </source>
</evidence>
<dbReference type="InterPro" id="IPR006543">
    <property type="entry name" value="Histidinol-phos"/>
</dbReference>
<comment type="caution">
    <text evidence="8">The sequence shown here is derived from an EMBL/GenBank/DDBJ whole genome shotgun (WGS) entry which is preliminary data.</text>
</comment>
<gene>
    <name evidence="8" type="primary">gmhB</name>
    <name evidence="8" type="ORF">NBRC116591_27680</name>
</gene>
<evidence type="ECO:0000256" key="3">
    <source>
        <dbReference type="ARBA" id="ARBA00022723"/>
    </source>
</evidence>
<keyword evidence="9" id="KW-1185">Reference proteome</keyword>
<evidence type="ECO:0000256" key="2">
    <source>
        <dbReference type="ARBA" id="ARBA00022490"/>
    </source>
</evidence>
<accession>A0ABQ0ABD3</accession>
<keyword evidence="2 7" id="KW-0963">Cytoplasm</keyword>
<dbReference type="InterPro" id="IPR006549">
    <property type="entry name" value="HAD-SF_hydro_IIIA"/>
</dbReference>
<keyword evidence="5 7" id="KW-0119">Carbohydrate metabolism</keyword>
<dbReference type="PIRSF" id="PIRSF004682">
    <property type="entry name" value="GmhB"/>
    <property type="match status" value="1"/>
</dbReference>
<dbReference type="PANTHER" id="PTHR42891">
    <property type="entry name" value="D-GLYCERO-BETA-D-MANNO-HEPTOSE-1,7-BISPHOSPHATE 7-PHOSPHATASE"/>
    <property type="match status" value="1"/>
</dbReference>
<keyword evidence="3" id="KW-0479">Metal-binding</keyword>
<dbReference type="NCBIfam" id="TIGR01656">
    <property type="entry name" value="Histidinol-ppas"/>
    <property type="match status" value="1"/>
</dbReference>
<dbReference type="Pfam" id="PF13242">
    <property type="entry name" value="Hydrolase_like"/>
    <property type="match status" value="1"/>
</dbReference>
<sequence>MRLVVFNRDGLLNEPTDNGITQLSDWRPITGAIEALAKLSQAGFTLVVANNQPEIAEGKLELDTLEAIHTRLNELVENRGGTISAIFYCPHSEDSQCPCRKPNTGLIDAIELEFSVPATDMLLVTNTHDDIELAQKVGAQAFWIRTANTESDSAVETFPDVRQAVDHIICHY</sequence>
<dbReference type="InterPro" id="IPR023214">
    <property type="entry name" value="HAD_sf"/>
</dbReference>
<reference evidence="8 9" key="1">
    <citation type="submission" date="2024-04" db="EMBL/GenBank/DDBJ databases">
        <title>Draft genome sequence of Sessilibacter corallicola NBRC 116591.</title>
        <authorList>
            <person name="Miyakawa T."/>
            <person name="Kusuya Y."/>
            <person name="Miura T."/>
        </authorList>
    </citation>
    <scope>NUCLEOTIDE SEQUENCE [LARGE SCALE GENOMIC DNA]</scope>
    <source>
        <strain evidence="8 9">KU-00831-HH</strain>
    </source>
</reference>
<protein>
    <recommendedName>
        <fullName evidence="6 7">D,D-heptose 1,7-bisphosphate phosphatase</fullName>
        <ecNumber evidence="7">3.1.3.-</ecNumber>
    </recommendedName>
</protein>
<dbReference type="Proteomes" id="UP001465153">
    <property type="component" value="Unassembled WGS sequence"/>
</dbReference>
<evidence type="ECO:0000256" key="6">
    <source>
        <dbReference type="ARBA" id="ARBA00031828"/>
    </source>
</evidence>
<dbReference type="PANTHER" id="PTHR42891:SF1">
    <property type="entry name" value="D-GLYCERO-BETA-D-MANNO-HEPTOSE-1,7-BISPHOSPHATE 7-PHOSPHATASE"/>
    <property type="match status" value="1"/>
</dbReference>
<comment type="subcellular location">
    <subcellularLocation>
        <location evidence="1 7">Cytoplasm</location>
    </subcellularLocation>
</comment>
<dbReference type="InterPro" id="IPR004446">
    <property type="entry name" value="Heptose_bisP_phosphatase"/>
</dbReference>
<name>A0ABQ0ABD3_9GAMM</name>
<dbReference type="InterPro" id="IPR036412">
    <property type="entry name" value="HAD-like_sf"/>
</dbReference>
<dbReference type="EMBL" id="BAABWN010000009">
    <property type="protein sequence ID" value="GAA6168957.1"/>
    <property type="molecule type" value="Genomic_DNA"/>
</dbReference>
<keyword evidence="4 7" id="KW-0378">Hydrolase</keyword>
<comment type="similarity">
    <text evidence="7">Belongs to the gmhB family.</text>
</comment>
<dbReference type="RefSeq" id="WP_233088113.1">
    <property type="nucleotide sequence ID" value="NZ_BAABWN010000009.1"/>
</dbReference>
<dbReference type="Gene3D" id="3.40.50.1000">
    <property type="entry name" value="HAD superfamily/HAD-like"/>
    <property type="match status" value="1"/>
</dbReference>
<evidence type="ECO:0000256" key="1">
    <source>
        <dbReference type="ARBA" id="ARBA00004496"/>
    </source>
</evidence>
<proteinExistence type="inferred from homology"/>
<evidence type="ECO:0000256" key="4">
    <source>
        <dbReference type="ARBA" id="ARBA00022801"/>
    </source>
</evidence>